<name>A0A9W8IWD9_9AGAR</name>
<comment type="caution">
    <text evidence="2">The sequence shown here is derived from an EMBL/GenBank/DDBJ whole genome shotgun (WGS) entry which is preliminary data.</text>
</comment>
<dbReference type="OrthoDB" id="25129at2759"/>
<proteinExistence type="predicted"/>
<gene>
    <name evidence="2" type="ORF">H1R20_g12517</name>
</gene>
<evidence type="ECO:0000313" key="3">
    <source>
        <dbReference type="Proteomes" id="UP001140091"/>
    </source>
</evidence>
<reference evidence="2" key="1">
    <citation type="submission" date="2022-06" db="EMBL/GenBank/DDBJ databases">
        <title>Genome Sequence of Candolleomyces eurysporus.</title>
        <authorList>
            <person name="Buettner E."/>
        </authorList>
    </citation>
    <scope>NUCLEOTIDE SEQUENCE</scope>
    <source>
        <strain evidence="2">VTCC 930004</strain>
    </source>
</reference>
<protein>
    <recommendedName>
        <fullName evidence="4">Aminoglycoside phosphotransferase domain-containing protein</fullName>
    </recommendedName>
</protein>
<dbReference type="Gene3D" id="3.30.200.20">
    <property type="entry name" value="Phosphorylase Kinase, domain 1"/>
    <property type="match status" value="1"/>
</dbReference>
<dbReference type="AlphaFoldDB" id="A0A9W8IWD9"/>
<organism evidence="2 3">
    <name type="scientific">Candolleomyces eurysporus</name>
    <dbReference type="NCBI Taxonomy" id="2828524"/>
    <lineage>
        <taxon>Eukaryota</taxon>
        <taxon>Fungi</taxon>
        <taxon>Dikarya</taxon>
        <taxon>Basidiomycota</taxon>
        <taxon>Agaricomycotina</taxon>
        <taxon>Agaricomycetes</taxon>
        <taxon>Agaricomycetidae</taxon>
        <taxon>Agaricales</taxon>
        <taxon>Agaricineae</taxon>
        <taxon>Psathyrellaceae</taxon>
        <taxon>Candolleomyces</taxon>
    </lineage>
</organism>
<accession>A0A9W8IWD9</accession>
<evidence type="ECO:0000313" key="2">
    <source>
        <dbReference type="EMBL" id="KAJ2924581.1"/>
    </source>
</evidence>
<keyword evidence="3" id="KW-1185">Reference proteome</keyword>
<sequence length="278" mass="30766">MSAAEEHHLPFHPGMPTPTPSSESLSLTSAPTVEAYLANTPFACQSVTYLTGGTINYLYRIHLLEPLEGSQTLILKHAQPVTKVWEDTAWDLRRQMFEVDAMTRVRSRLYGSHSSVVTIPKVHHLDVHNHVIIMEDCGPDLFTLTEYLSSCGDAVSPETARAIGVALGEFLASMHNWSRSNPDGILDLFDENQQAKDVGAEFYYDRVAPTLDGSDKSSNELSPLLSGLQTDRSNIKHISTLAQEYRSKLFSDRVPGRDVVSSAASRPIISISFHLQNN</sequence>
<dbReference type="SUPFAM" id="SSF56112">
    <property type="entry name" value="Protein kinase-like (PK-like)"/>
    <property type="match status" value="1"/>
</dbReference>
<evidence type="ECO:0008006" key="4">
    <source>
        <dbReference type="Google" id="ProtNLM"/>
    </source>
</evidence>
<dbReference type="Proteomes" id="UP001140091">
    <property type="component" value="Unassembled WGS sequence"/>
</dbReference>
<dbReference type="EMBL" id="JANBPK010001214">
    <property type="protein sequence ID" value="KAJ2924581.1"/>
    <property type="molecule type" value="Genomic_DNA"/>
</dbReference>
<feature type="non-terminal residue" evidence="2">
    <location>
        <position position="278"/>
    </location>
</feature>
<feature type="region of interest" description="Disordered" evidence="1">
    <location>
        <begin position="1"/>
        <end position="26"/>
    </location>
</feature>
<dbReference type="InterPro" id="IPR011009">
    <property type="entry name" value="Kinase-like_dom_sf"/>
</dbReference>
<evidence type="ECO:0000256" key="1">
    <source>
        <dbReference type="SAM" id="MobiDB-lite"/>
    </source>
</evidence>